<dbReference type="OrthoDB" id="9928482at2"/>
<dbReference type="EMBL" id="CP007243">
    <property type="protein sequence ID" value="AIA31746.1"/>
    <property type="molecule type" value="Genomic_DNA"/>
</dbReference>
<reference evidence="2 3" key="2">
    <citation type="journal article" date="2015" name="Biomed. Res. Int.">
        <title>Effects of Arsenite Resistance on the Growth and Functional Gene Expression of Leptospirillum ferriphilum and Acidithiobacillus thiooxidans in Pure Culture and Coculture.</title>
        <authorList>
            <person name="Jiang H."/>
            <person name="Liang Y."/>
            <person name="Yin H."/>
            <person name="Xiao Y."/>
            <person name="Guo X."/>
            <person name="Xu Y."/>
            <person name="Hu Q."/>
            <person name="Liu H."/>
            <person name="Liu X."/>
        </authorList>
    </citation>
    <scope>NUCLEOTIDE SEQUENCE [LARGE SCALE GENOMIC DNA]</scope>
    <source>
        <strain evidence="2 3">YSK</strain>
    </source>
</reference>
<dbReference type="Proteomes" id="UP000027059">
    <property type="component" value="Chromosome"/>
</dbReference>
<name>A0A059Y2J0_9BACT</name>
<dbReference type="RefSeq" id="WP_038505366.1">
    <property type="nucleotide sequence ID" value="NZ_CP007243.1"/>
</dbReference>
<accession>A0A059Y2J0</accession>
<proteinExistence type="predicted"/>
<dbReference type="AlphaFoldDB" id="A0A059Y2J0"/>
<reference evidence="3" key="1">
    <citation type="submission" date="2014-02" db="EMBL/GenBank/DDBJ databases">
        <title>Complete genome sequence and comparative genomic analysis of the nitrogen-fixing bacterium Leptospirillum ferriphilum YSK.</title>
        <authorList>
            <person name="Guo X."/>
            <person name="Yin H."/>
            <person name="Liang Y."/>
            <person name="Hu Q."/>
            <person name="Ma L."/>
            <person name="Xiao Y."/>
            <person name="Zhang X."/>
            <person name="Qiu G."/>
            <person name="Liu X."/>
        </authorList>
    </citation>
    <scope>NUCLEOTIDE SEQUENCE [LARGE SCALE GENOMIC DNA]</scope>
    <source>
        <strain evidence="3">YSK</strain>
    </source>
</reference>
<dbReference type="KEGG" id="lfp:Y981_06930"/>
<evidence type="ECO:0000313" key="3">
    <source>
        <dbReference type="Proteomes" id="UP000027059"/>
    </source>
</evidence>
<organism evidence="2 3">
    <name type="scientific">Leptospirillum ferriphilum YSK</name>
    <dbReference type="NCBI Taxonomy" id="1441628"/>
    <lineage>
        <taxon>Bacteria</taxon>
        <taxon>Pseudomonadati</taxon>
        <taxon>Nitrospirota</taxon>
        <taxon>Nitrospiria</taxon>
        <taxon>Nitrospirales</taxon>
        <taxon>Nitrospiraceae</taxon>
        <taxon>Leptospirillum</taxon>
    </lineage>
</organism>
<sequence>MAFSERSLTFLSGLREEISRLERDLHKLKKVREALEDYLSEEGSDTQTEPPFPSPEILPDGNRPLPPSREPENRPVSSGQTIGEMAIAILESEDRPFSLDELAGKIRSGLGEDVSADLKNAVRVALLRRSHRVERERRGLYRLKKDIPGTL</sequence>
<evidence type="ECO:0000313" key="2">
    <source>
        <dbReference type="EMBL" id="AIA31746.1"/>
    </source>
</evidence>
<gene>
    <name evidence="2" type="ORF">Y981_06930</name>
</gene>
<protein>
    <submittedName>
        <fullName evidence="2">Uncharacterized protein</fullName>
    </submittedName>
</protein>
<keyword evidence="3" id="KW-1185">Reference proteome</keyword>
<evidence type="ECO:0000256" key="1">
    <source>
        <dbReference type="SAM" id="MobiDB-lite"/>
    </source>
</evidence>
<dbReference type="HOGENOM" id="CLU_1729104_0_0_0"/>
<feature type="region of interest" description="Disordered" evidence="1">
    <location>
        <begin position="38"/>
        <end position="81"/>
    </location>
</feature>